<dbReference type="AlphaFoldDB" id="A0A1B6IB88"/>
<sequence length="147" mass="15732">STSQAHILPALEESDEGLSPSQGSSCPLVERHRRPSYTCTPFPYRRHYAVRRKSGPPIRKAVQGGGGADAGAEAAQRSIRSTPDWSEGAVNGEHLWSPTNASGDFCYVGEGDCTKHGGRMKCSACKIVAHSGCIGVLMDRVKFTCKP</sequence>
<feature type="region of interest" description="Disordered" evidence="1">
    <location>
        <begin position="55"/>
        <end position="90"/>
    </location>
</feature>
<organism evidence="2">
    <name type="scientific">Homalodisca liturata</name>
    <dbReference type="NCBI Taxonomy" id="320908"/>
    <lineage>
        <taxon>Eukaryota</taxon>
        <taxon>Metazoa</taxon>
        <taxon>Ecdysozoa</taxon>
        <taxon>Arthropoda</taxon>
        <taxon>Hexapoda</taxon>
        <taxon>Insecta</taxon>
        <taxon>Pterygota</taxon>
        <taxon>Neoptera</taxon>
        <taxon>Paraneoptera</taxon>
        <taxon>Hemiptera</taxon>
        <taxon>Auchenorrhyncha</taxon>
        <taxon>Membracoidea</taxon>
        <taxon>Cicadellidae</taxon>
        <taxon>Cicadellinae</taxon>
        <taxon>Proconiini</taxon>
        <taxon>Homalodisca</taxon>
    </lineage>
</organism>
<evidence type="ECO:0000256" key="1">
    <source>
        <dbReference type="SAM" id="MobiDB-lite"/>
    </source>
</evidence>
<feature type="non-terminal residue" evidence="2">
    <location>
        <position position="147"/>
    </location>
</feature>
<feature type="non-terminal residue" evidence="2">
    <location>
        <position position="1"/>
    </location>
</feature>
<accession>A0A1B6IB88</accession>
<proteinExistence type="predicted"/>
<feature type="region of interest" description="Disordered" evidence="1">
    <location>
        <begin position="1"/>
        <end position="29"/>
    </location>
</feature>
<evidence type="ECO:0008006" key="3">
    <source>
        <dbReference type="Google" id="ProtNLM"/>
    </source>
</evidence>
<dbReference type="CDD" id="cd20802">
    <property type="entry name" value="C1_DGK_typeIV_rpt1"/>
    <property type="match status" value="1"/>
</dbReference>
<name>A0A1B6IB88_9HEMI</name>
<protein>
    <recommendedName>
        <fullName evidence="3">Phorbol-ester/DAG-type domain-containing protein</fullName>
    </recommendedName>
</protein>
<reference evidence="2" key="1">
    <citation type="submission" date="2015-11" db="EMBL/GenBank/DDBJ databases">
        <title>De novo transcriptome assembly of four potential Pierce s Disease insect vectors from Arizona vineyards.</title>
        <authorList>
            <person name="Tassone E.E."/>
        </authorList>
    </citation>
    <scope>NUCLEOTIDE SEQUENCE</scope>
</reference>
<evidence type="ECO:0000313" key="2">
    <source>
        <dbReference type="EMBL" id="JAS84211.1"/>
    </source>
</evidence>
<dbReference type="EMBL" id="GECU01023495">
    <property type="protein sequence ID" value="JAS84211.1"/>
    <property type="molecule type" value="Transcribed_RNA"/>
</dbReference>
<gene>
    <name evidence="2" type="ORF">g.17897</name>
</gene>